<dbReference type="AlphaFoldDB" id="A0A1I5ZUW0"/>
<sequence>MENHPKRADARDTVRVYEGQAAFFDATRPQVLFEKAWLDRFLALVPEGGQVLDIGCGTGRPIAAYLRDKGMCVTGIDAAAPMIERARRHAPEGDWRVADMRDLELGQVFDGALSWDAFFHLTAAEQRSVIPRLARHLKPGAPLLLTVGPSAGEAFGHVGTDPVYHASLSRDEYATRLAEAGLSVVSFLAEDPDCDYHSVLLARRDQAP</sequence>
<evidence type="ECO:0000313" key="4">
    <source>
        <dbReference type="EMBL" id="SFQ60248.1"/>
    </source>
</evidence>
<dbReference type="InterPro" id="IPR041698">
    <property type="entry name" value="Methyltransf_25"/>
</dbReference>
<organism evidence="4 5">
    <name type="scientific">Roseivivax halotolerans</name>
    <dbReference type="NCBI Taxonomy" id="93684"/>
    <lineage>
        <taxon>Bacteria</taxon>
        <taxon>Pseudomonadati</taxon>
        <taxon>Pseudomonadota</taxon>
        <taxon>Alphaproteobacteria</taxon>
        <taxon>Rhodobacterales</taxon>
        <taxon>Roseobacteraceae</taxon>
        <taxon>Roseivivax</taxon>
    </lineage>
</organism>
<evidence type="ECO:0000313" key="5">
    <source>
        <dbReference type="Proteomes" id="UP000243106"/>
    </source>
</evidence>
<dbReference type="EMBL" id="FOXV01000012">
    <property type="protein sequence ID" value="SFQ60248.1"/>
    <property type="molecule type" value="Genomic_DNA"/>
</dbReference>
<dbReference type="STRING" id="93684.SAMN05421853_11281"/>
<gene>
    <name evidence="4" type="ORF">SAMN05421853_11281</name>
</gene>
<proteinExistence type="predicted"/>
<feature type="domain" description="Methyltransferase" evidence="3">
    <location>
        <begin position="51"/>
        <end position="140"/>
    </location>
</feature>
<protein>
    <submittedName>
        <fullName evidence="4">Methyltransferase domain-containing protein</fullName>
    </submittedName>
</protein>
<keyword evidence="5" id="KW-1185">Reference proteome</keyword>
<dbReference type="PANTHER" id="PTHR43861">
    <property type="entry name" value="TRANS-ACONITATE 2-METHYLTRANSFERASE-RELATED"/>
    <property type="match status" value="1"/>
</dbReference>
<evidence type="ECO:0000256" key="1">
    <source>
        <dbReference type="ARBA" id="ARBA00022603"/>
    </source>
</evidence>
<dbReference type="SUPFAM" id="SSF53335">
    <property type="entry name" value="S-adenosyl-L-methionine-dependent methyltransferases"/>
    <property type="match status" value="1"/>
</dbReference>
<dbReference type="RefSeq" id="WP_093014242.1">
    <property type="nucleotide sequence ID" value="NZ_FOXV01000012.1"/>
</dbReference>
<keyword evidence="1 4" id="KW-0489">Methyltransferase</keyword>
<name>A0A1I5ZUW0_9RHOB</name>
<keyword evidence="2 4" id="KW-0808">Transferase</keyword>
<dbReference type="Gene3D" id="3.40.50.150">
    <property type="entry name" value="Vaccinia Virus protein VP39"/>
    <property type="match status" value="1"/>
</dbReference>
<dbReference type="Proteomes" id="UP000243106">
    <property type="component" value="Unassembled WGS sequence"/>
</dbReference>
<evidence type="ECO:0000256" key="2">
    <source>
        <dbReference type="ARBA" id="ARBA00022679"/>
    </source>
</evidence>
<dbReference type="PANTHER" id="PTHR43861:SF1">
    <property type="entry name" value="TRANS-ACONITATE 2-METHYLTRANSFERASE"/>
    <property type="match status" value="1"/>
</dbReference>
<dbReference type="GO" id="GO:0008168">
    <property type="term" value="F:methyltransferase activity"/>
    <property type="evidence" value="ECO:0007669"/>
    <property type="project" value="UniProtKB-KW"/>
</dbReference>
<dbReference type="InterPro" id="IPR029063">
    <property type="entry name" value="SAM-dependent_MTases_sf"/>
</dbReference>
<accession>A0A1I5ZUW0</accession>
<evidence type="ECO:0000259" key="3">
    <source>
        <dbReference type="Pfam" id="PF13649"/>
    </source>
</evidence>
<dbReference type="Pfam" id="PF13649">
    <property type="entry name" value="Methyltransf_25"/>
    <property type="match status" value="1"/>
</dbReference>
<dbReference type="CDD" id="cd02440">
    <property type="entry name" value="AdoMet_MTases"/>
    <property type="match status" value="1"/>
</dbReference>
<reference evidence="5" key="1">
    <citation type="submission" date="2016-10" db="EMBL/GenBank/DDBJ databases">
        <authorList>
            <person name="Varghese N."/>
            <person name="Submissions S."/>
        </authorList>
    </citation>
    <scope>NUCLEOTIDE SEQUENCE [LARGE SCALE GENOMIC DNA]</scope>
    <source>
        <strain evidence="5">JCM 10271</strain>
    </source>
</reference>
<dbReference type="GO" id="GO:0032259">
    <property type="term" value="P:methylation"/>
    <property type="evidence" value="ECO:0007669"/>
    <property type="project" value="UniProtKB-KW"/>
</dbReference>